<dbReference type="AlphaFoldDB" id="A0A015K3L3"/>
<evidence type="ECO:0000313" key="2">
    <source>
        <dbReference type="EMBL" id="EXX74160.1"/>
    </source>
</evidence>
<feature type="region of interest" description="Disordered" evidence="1">
    <location>
        <begin position="1"/>
        <end position="25"/>
    </location>
</feature>
<name>A0A015K3L3_RHIIW</name>
<reference evidence="2 3" key="1">
    <citation type="submission" date="2014-02" db="EMBL/GenBank/DDBJ databases">
        <title>Single nucleus genome sequencing reveals high similarity among nuclei of an endomycorrhizal fungus.</title>
        <authorList>
            <person name="Lin K."/>
            <person name="Geurts R."/>
            <person name="Zhang Z."/>
            <person name="Limpens E."/>
            <person name="Saunders D.G."/>
            <person name="Mu D."/>
            <person name="Pang E."/>
            <person name="Cao H."/>
            <person name="Cha H."/>
            <person name="Lin T."/>
            <person name="Zhou Q."/>
            <person name="Shang Y."/>
            <person name="Li Y."/>
            <person name="Ivanov S."/>
            <person name="Sharma T."/>
            <person name="Velzen R.V."/>
            <person name="Ruijter N.D."/>
            <person name="Aanen D.K."/>
            <person name="Win J."/>
            <person name="Kamoun S."/>
            <person name="Bisseling T."/>
            <person name="Huang S."/>
        </authorList>
    </citation>
    <scope>NUCLEOTIDE SEQUENCE [LARGE SCALE GENOMIC DNA]</scope>
    <source>
        <strain evidence="3">DAOM197198w</strain>
    </source>
</reference>
<evidence type="ECO:0000256" key="1">
    <source>
        <dbReference type="SAM" id="MobiDB-lite"/>
    </source>
</evidence>
<evidence type="ECO:0000313" key="3">
    <source>
        <dbReference type="Proteomes" id="UP000022910"/>
    </source>
</evidence>
<dbReference type="EMBL" id="JEMT01013188">
    <property type="protein sequence ID" value="EXX74160.1"/>
    <property type="molecule type" value="Genomic_DNA"/>
</dbReference>
<dbReference type="Proteomes" id="UP000022910">
    <property type="component" value="Unassembled WGS sequence"/>
</dbReference>
<comment type="caution">
    <text evidence="2">The sequence shown here is derived from an EMBL/GenBank/DDBJ whole genome shotgun (WGS) entry which is preliminary data.</text>
</comment>
<proteinExistence type="predicted"/>
<sequence length="111" mass="11758">MSRIESHLGLDPLPSPNEPEPDLMQEDAPVTHVPLNIQSSAKSSLPPNSILTRPSPTITIVPNTSLPPSHLFPNAPPFTLSPPRKKKLTISKIVDSIGGAPLEQADSASSV</sequence>
<accession>A0A015K3L3</accession>
<dbReference type="HOGENOM" id="CLU_172726_0_0_1"/>
<dbReference type="OrthoDB" id="2406840at2759"/>
<organism evidence="2 3">
    <name type="scientific">Rhizophagus irregularis (strain DAOM 197198w)</name>
    <name type="common">Glomus intraradices</name>
    <dbReference type="NCBI Taxonomy" id="1432141"/>
    <lineage>
        <taxon>Eukaryota</taxon>
        <taxon>Fungi</taxon>
        <taxon>Fungi incertae sedis</taxon>
        <taxon>Mucoromycota</taxon>
        <taxon>Glomeromycotina</taxon>
        <taxon>Glomeromycetes</taxon>
        <taxon>Glomerales</taxon>
        <taxon>Glomeraceae</taxon>
        <taxon>Rhizophagus</taxon>
    </lineage>
</organism>
<protein>
    <submittedName>
        <fullName evidence="2">Uncharacterized protein</fullName>
    </submittedName>
</protein>
<gene>
    <name evidence="2" type="ORF">RirG_053680</name>
</gene>
<keyword evidence="3" id="KW-1185">Reference proteome</keyword>